<dbReference type="SUPFAM" id="SSF55103">
    <property type="entry name" value="FAD-linked oxidases, C-terminal domain"/>
    <property type="match status" value="1"/>
</dbReference>
<reference evidence="7" key="1">
    <citation type="submission" date="2015-02" db="EMBL/GenBank/DDBJ databases">
        <authorList>
            <person name="Chooi Y.-H."/>
        </authorList>
    </citation>
    <scope>NUCLEOTIDE SEQUENCE [LARGE SCALE GENOMIC DNA]</scope>
    <source>
        <strain evidence="7">strain Y</strain>
    </source>
</reference>
<dbReference type="InterPro" id="IPR016164">
    <property type="entry name" value="FAD-linked_Oxase-like_C"/>
</dbReference>
<dbReference type="InterPro" id="IPR036318">
    <property type="entry name" value="FAD-bd_PCMH-like_sf"/>
</dbReference>
<dbReference type="InterPro" id="IPR016171">
    <property type="entry name" value="Vanillyl_alc_oxidase_C-sub2"/>
</dbReference>
<dbReference type="Proteomes" id="UP000033187">
    <property type="component" value="Chromosome 1"/>
</dbReference>
<dbReference type="InterPro" id="IPR006094">
    <property type="entry name" value="Oxid_FAD_bind_N"/>
</dbReference>
<protein>
    <submittedName>
        <fullName evidence="6">FAD linked oxidase</fullName>
    </submittedName>
</protein>
<name>A0A0D6JJI6_9HYPH</name>
<evidence type="ECO:0000259" key="5">
    <source>
        <dbReference type="PROSITE" id="PS51387"/>
    </source>
</evidence>
<dbReference type="FunFam" id="1.10.45.10:FF:000001">
    <property type="entry name" value="D-lactate dehydrogenase mitochondrial"/>
    <property type="match status" value="1"/>
</dbReference>
<dbReference type="AlphaFoldDB" id="A0A0D6JJI6"/>
<gene>
    <name evidence="6" type="ORF">YBN1229_v1_3577</name>
</gene>
<accession>A0A0D6JJI6</accession>
<organism evidence="6 7">
    <name type="scientific">Candidatus Filomicrobium marinum</name>
    <dbReference type="NCBI Taxonomy" id="1608628"/>
    <lineage>
        <taxon>Bacteria</taxon>
        <taxon>Pseudomonadati</taxon>
        <taxon>Pseudomonadota</taxon>
        <taxon>Alphaproteobacteria</taxon>
        <taxon>Hyphomicrobiales</taxon>
        <taxon>Hyphomicrobiaceae</taxon>
        <taxon>Filomicrobium</taxon>
    </lineage>
</organism>
<evidence type="ECO:0000256" key="4">
    <source>
        <dbReference type="ARBA" id="ARBA00022827"/>
    </source>
</evidence>
<dbReference type="GO" id="GO:0022904">
    <property type="term" value="P:respiratory electron transport chain"/>
    <property type="evidence" value="ECO:0007669"/>
    <property type="project" value="TreeGrafter"/>
</dbReference>
<dbReference type="InterPro" id="IPR004113">
    <property type="entry name" value="FAD-bd_oxidored_4_C"/>
</dbReference>
<dbReference type="RefSeq" id="WP_046479290.1">
    <property type="nucleotide sequence ID" value="NZ_LN829118.1"/>
</dbReference>
<evidence type="ECO:0000313" key="7">
    <source>
        <dbReference type="Proteomes" id="UP000033187"/>
    </source>
</evidence>
<dbReference type="EMBL" id="LN829119">
    <property type="protein sequence ID" value="CPR22144.1"/>
    <property type="molecule type" value="Genomic_DNA"/>
</dbReference>
<dbReference type="InterPro" id="IPR051264">
    <property type="entry name" value="FAD-oxidored/transferase_4"/>
</dbReference>
<proteinExistence type="inferred from homology"/>
<evidence type="ECO:0000256" key="3">
    <source>
        <dbReference type="ARBA" id="ARBA00022630"/>
    </source>
</evidence>
<dbReference type="PANTHER" id="PTHR43716">
    <property type="entry name" value="D-2-HYDROXYGLUTARATE DEHYDROGENASE, MITOCHONDRIAL"/>
    <property type="match status" value="1"/>
</dbReference>
<comment type="similarity">
    <text evidence="2">Belongs to the FAD-binding oxidoreductase/transferase type 4 family.</text>
</comment>
<dbReference type="PROSITE" id="PS51387">
    <property type="entry name" value="FAD_PCMH"/>
    <property type="match status" value="1"/>
</dbReference>
<keyword evidence="3" id="KW-0285">Flavoprotein</keyword>
<dbReference type="InterPro" id="IPR016167">
    <property type="entry name" value="FAD-bd_PCMH_sub1"/>
</dbReference>
<dbReference type="PANTHER" id="PTHR43716:SF2">
    <property type="entry name" value="BLL6224 PROTEIN"/>
    <property type="match status" value="1"/>
</dbReference>
<dbReference type="InterPro" id="IPR016169">
    <property type="entry name" value="FAD-bd_PCMH_sub2"/>
</dbReference>
<dbReference type="Gene3D" id="1.10.45.10">
    <property type="entry name" value="Vanillyl-alcohol Oxidase, Chain A, domain 4"/>
    <property type="match status" value="1"/>
</dbReference>
<evidence type="ECO:0000256" key="2">
    <source>
        <dbReference type="ARBA" id="ARBA00008000"/>
    </source>
</evidence>
<dbReference type="Gene3D" id="3.30.465.10">
    <property type="match status" value="1"/>
</dbReference>
<dbReference type="SUPFAM" id="SSF56176">
    <property type="entry name" value="FAD-binding/transporter-associated domain-like"/>
    <property type="match status" value="1"/>
</dbReference>
<sequence length="481" mass="51966">MNDRSISGLLPPSPSAIEQLIAIVGHEHALTDPHDQAPFLREWRGRYVGRTPLVLRPGSTAEVSAIMEIANRKRFAIVTQGGNTGLVGGQIPAETGYEIILTTNRLHRIRDVNADAGHMTAEAGVTLAEVQARAAAVDRLFPLSLASEGTCTIGGNLATNAGGVAVLAYGSARQLVLGLEVVLADGRVWDGLRALKKDNTGYDLKQLFVGSEGTLGIITAAVLKLFPAPATKSTALVALPRLDAALQFFRAAERAAGHNLTAFEFISRESLDVVLRHVEGARTPFNDLNQPWYVLIEISSTAQIGEPDDLMQTVLGEALENGLITDAVLARSISQSEALWKLRETLSEAQRFEGGSIKHDISVPVGRIPEFIARAAPIVESICPGCRPIVFGHFGDGNIHYNISQPLEMDKAAYLKLWEPMNEAVHTLVTELGGSISAEHGIGRMKREALTHFRSQVELDLMRQLKQTFDPQGILNPGKLI</sequence>
<keyword evidence="4" id="KW-0274">FAD</keyword>
<feature type="domain" description="FAD-binding PCMH-type" evidence="5">
    <location>
        <begin position="47"/>
        <end position="228"/>
    </location>
</feature>
<dbReference type="GO" id="GO:0003824">
    <property type="term" value="F:catalytic activity"/>
    <property type="evidence" value="ECO:0007669"/>
    <property type="project" value="InterPro"/>
</dbReference>
<dbReference type="KEGG" id="fiy:BN1229_v1_3577"/>
<dbReference type="Gene3D" id="3.30.70.2190">
    <property type="match status" value="1"/>
</dbReference>
<dbReference type="KEGG" id="fil:BN1229_v1_3586"/>
<dbReference type="Pfam" id="PF02913">
    <property type="entry name" value="FAD-oxidase_C"/>
    <property type="match status" value="1"/>
</dbReference>
<dbReference type="GO" id="GO:0071949">
    <property type="term" value="F:FAD binding"/>
    <property type="evidence" value="ECO:0007669"/>
    <property type="project" value="InterPro"/>
</dbReference>
<evidence type="ECO:0000313" key="6">
    <source>
        <dbReference type="EMBL" id="CPR22144.1"/>
    </source>
</evidence>
<comment type="cofactor">
    <cofactor evidence="1">
        <name>FAD</name>
        <dbReference type="ChEBI" id="CHEBI:57692"/>
    </cofactor>
</comment>
<dbReference type="Gene3D" id="3.30.43.10">
    <property type="entry name" value="Uridine Diphospho-n-acetylenolpyruvylglucosamine Reductase, domain 2"/>
    <property type="match status" value="1"/>
</dbReference>
<dbReference type="InterPro" id="IPR016166">
    <property type="entry name" value="FAD-bd_PCMH"/>
</dbReference>
<dbReference type="Gene3D" id="3.30.70.2740">
    <property type="match status" value="1"/>
</dbReference>
<evidence type="ECO:0000256" key="1">
    <source>
        <dbReference type="ARBA" id="ARBA00001974"/>
    </source>
</evidence>
<dbReference type="Pfam" id="PF01565">
    <property type="entry name" value="FAD_binding_4"/>
    <property type="match status" value="1"/>
</dbReference>
<keyword evidence="7" id="KW-1185">Reference proteome</keyword>
<dbReference type="OrthoDB" id="9809290at2"/>